<feature type="transmembrane region" description="Helical" evidence="1">
    <location>
        <begin position="158"/>
        <end position="184"/>
    </location>
</feature>
<dbReference type="AlphaFoldDB" id="A0AAP0I048"/>
<proteinExistence type="predicted"/>
<keyword evidence="1" id="KW-1133">Transmembrane helix</keyword>
<keyword evidence="1" id="KW-0472">Membrane</keyword>
<comment type="caution">
    <text evidence="2">The sequence shown here is derived from an EMBL/GenBank/DDBJ whole genome shotgun (WGS) entry which is preliminary data.</text>
</comment>
<organism evidence="2 3">
    <name type="scientific">Stephania japonica</name>
    <dbReference type="NCBI Taxonomy" id="461633"/>
    <lineage>
        <taxon>Eukaryota</taxon>
        <taxon>Viridiplantae</taxon>
        <taxon>Streptophyta</taxon>
        <taxon>Embryophyta</taxon>
        <taxon>Tracheophyta</taxon>
        <taxon>Spermatophyta</taxon>
        <taxon>Magnoliopsida</taxon>
        <taxon>Ranunculales</taxon>
        <taxon>Menispermaceae</taxon>
        <taxon>Menispermoideae</taxon>
        <taxon>Cissampelideae</taxon>
        <taxon>Stephania</taxon>
    </lineage>
</organism>
<keyword evidence="1" id="KW-0812">Transmembrane</keyword>
<evidence type="ECO:0000256" key="1">
    <source>
        <dbReference type="SAM" id="Phobius"/>
    </source>
</evidence>
<dbReference type="Proteomes" id="UP001417504">
    <property type="component" value="Unassembled WGS sequence"/>
</dbReference>
<accession>A0AAP0I048</accession>
<protein>
    <submittedName>
        <fullName evidence="2">Uncharacterized protein</fullName>
    </submittedName>
</protein>
<dbReference type="EMBL" id="JBBNAE010000008">
    <property type="protein sequence ID" value="KAK9102810.1"/>
    <property type="molecule type" value="Genomic_DNA"/>
</dbReference>
<name>A0AAP0I048_9MAGN</name>
<gene>
    <name evidence="2" type="ORF">Sjap_020064</name>
</gene>
<evidence type="ECO:0000313" key="3">
    <source>
        <dbReference type="Proteomes" id="UP001417504"/>
    </source>
</evidence>
<reference evidence="2 3" key="1">
    <citation type="submission" date="2024-01" db="EMBL/GenBank/DDBJ databases">
        <title>Genome assemblies of Stephania.</title>
        <authorList>
            <person name="Yang L."/>
        </authorList>
    </citation>
    <scope>NUCLEOTIDE SEQUENCE [LARGE SCALE GENOMIC DNA]</scope>
    <source>
        <strain evidence="2">QJT</strain>
        <tissue evidence="2">Leaf</tissue>
    </source>
</reference>
<keyword evidence="3" id="KW-1185">Reference proteome</keyword>
<evidence type="ECO:0000313" key="2">
    <source>
        <dbReference type="EMBL" id="KAK9102810.1"/>
    </source>
</evidence>
<sequence>MSQKGYARFEEKMDPIVQVFGPKHQGRVKGLGFGVTPTNVHATTQSSILVLKLQGDFQRLEEKHEQLVELVHSQQMPPSLRQVEIKRTIPKGYVQSKDFNTKNIFVAGMPTTVTEDIIHTFYLILSMSFLQQILLKLGKLSQGKPQTHPLLLLLLGTLRYVLLVMVLVGIAILMEVLVVVILVLRIGLQVSEIGLVGTESTVEVVSLVRVRGALTAVA</sequence>